<dbReference type="InterPro" id="IPR050921">
    <property type="entry name" value="T4SS_GSP_E_ATPase"/>
</dbReference>
<accession>A0A7G6DZX0</accession>
<gene>
    <name evidence="3" type="ORF">BR63_03035</name>
</gene>
<dbReference type="EMBL" id="CP045798">
    <property type="protein sequence ID" value="QNB45374.1"/>
    <property type="molecule type" value="Genomic_DNA"/>
</dbReference>
<dbReference type="GO" id="GO:0016887">
    <property type="term" value="F:ATP hydrolysis activity"/>
    <property type="evidence" value="ECO:0007669"/>
    <property type="project" value="InterPro"/>
</dbReference>
<dbReference type="Gene3D" id="3.30.450.380">
    <property type="match status" value="1"/>
</dbReference>
<dbReference type="PANTHER" id="PTHR30486:SF6">
    <property type="entry name" value="TYPE IV PILUS RETRACTATION ATPASE PILT"/>
    <property type="match status" value="1"/>
</dbReference>
<dbReference type="Proteomes" id="UP000515847">
    <property type="component" value="Chromosome"/>
</dbReference>
<keyword evidence="4" id="KW-1185">Reference proteome</keyword>
<evidence type="ECO:0000259" key="2">
    <source>
        <dbReference type="Pfam" id="PF00437"/>
    </source>
</evidence>
<reference evidence="3 4" key="1">
    <citation type="journal article" date="2019" name="Front. Microbiol.">
        <title>Thermoanaerosceptrum fracticalcis gen. nov. sp. nov., a Novel Fumarate-Fermenting Microorganism From a Deep Fractured Carbonate Aquifer of the US Great Basin.</title>
        <authorList>
            <person name="Hamilton-Brehm S.D."/>
            <person name="Stewart L.E."/>
            <person name="Zavarin M."/>
            <person name="Caldwell M."/>
            <person name="Lawson P.A."/>
            <person name="Onstott T.C."/>
            <person name="Grzymski J."/>
            <person name="Neveux I."/>
            <person name="Lollar B.S."/>
            <person name="Russell C.E."/>
            <person name="Moser D.P."/>
        </authorList>
    </citation>
    <scope>NUCLEOTIDE SEQUENCE [LARGE SCALE GENOMIC DNA]</scope>
    <source>
        <strain evidence="3 4">DRI-13</strain>
    </source>
</reference>
<protein>
    <submittedName>
        <fullName evidence="3">CpaF family protein</fullName>
    </submittedName>
</protein>
<feature type="domain" description="Bacterial type II secretion system protein E" evidence="2">
    <location>
        <begin position="90"/>
        <end position="349"/>
    </location>
</feature>
<dbReference type="AlphaFoldDB" id="A0A7G6DZX0"/>
<dbReference type="Gene3D" id="3.40.50.300">
    <property type="entry name" value="P-loop containing nucleotide triphosphate hydrolases"/>
    <property type="match status" value="1"/>
</dbReference>
<dbReference type="InterPro" id="IPR027417">
    <property type="entry name" value="P-loop_NTPase"/>
</dbReference>
<dbReference type="CDD" id="cd01130">
    <property type="entry name" value="VirB11-like_ATPase"/>
    <property type="match status" value="1"/>
</dbReference>
<dbReference type="KEGG" id="tfr:BR63_03035"/>
<evidence type="ECO:0000313" key="3">
    <source>
        <dbReference type="EMBL" id="QNB45374.1"/>
    </source>
</evidence>
<dbReference type="InterPro" id="IPR001482">
    <property type="entry name" value="T2SS/T4SS_dom"/>
</dbReference>
<organism evidence="3 4">
    <name type="scientific">Thermanaerosceptrum fracticalcis</name>
    <dbReference type="NCBI Taxonomy" id="1712410"/>
    <lineage>
        <taxon>Bacteria</taxon>
        <taxon>Bacillati</taxon>
        <taxon>Bacillota</taxon>
        <taxon>Clostridia</taxon>
        <taxon>Eubacteriales</taxon>
        <taxon>Peptococcaceae</taxon>
        <taxon>Thermanaerosceptrum</taxon>
    </lineage>
</organism>
<dbReference type="PANTHER" id="PTHR30486">
    <property type="entry name" value="TWITCHING MOTILITY PROTEIN PILT"/>
    <property type="match status" value="1"/>
</dbReference>
<comment type="similarity">
    <text evidence="1">Belongs to the GSP E family.</text>
</comment>
<evidence type="ECO:0000313" key="4">
    <source>
        <dbReference type="Proteomes" id="UP000515847"/>
    </source>
</evidence>
<dbReference type="OrthoDB" id="9810761at2"/>
<dbReference type="SUPFAM" id="SSF52540">
    <property type="entry name" value="P-loop containing nucleoside triphosphate hydrolases"/>
    <property type="match status" value="1"/>
</dbReference>
<sequence length="440" mass="49011">MDVPKRFIELAAMRSALDELSKTDWDILRKKAQERAMQKVPREYLGKYRDPEAKKLVKYQVLEVIEEYKPGLDINVRQTLAERLTNEISGYGPLEKLLDDKEITEILIERWDKVVIEKDGILQETDIKFDSEEHLALIVERMITPLGRRLDYSSPMVDARLPDGSRINAVAPPVAVHGLQVAVRKFKPNLSMENLIEYGAVSRELAEALKACVQARMSFVISGGTGSGKSTFLNALAEFIPRHLSIITIENPVELRLNHPRVRSWEAKPPNIEGKGEINQLALVINALRARPDIIIVGEVRGPEAFALLQALNTGHSGSMTTAHANNTVDAMKRLVSMVASAGQLSPALIPAYVASGIDMVVQLSRMPDGSRKLLEVAEVVGEENGEVVINPLVKYVVDGYDEKGKVVGRWEETGNRFTRLHRFKEAKVEWPGWLGGGQD</sequence>
<dbReference type="RefSeq" id="WP_051966316.1">
    <property type="nucleotide sequence ID" value="NZ_CP045798.1"/>
</dbReference>
<dbReference type="Pfam" id="PF00437">
    <property type="entry name" value="T2SSE"/>
    <property type="match status" value="1"/>
</dbReference>
<proteinExistence type="inferred from homology"/>
<evidence type="ECO:0000256" key="1">
    <source>
        <dbReference type="ARBA" id="ARBA00006611"/>
    </source>
</evidence>
<name>A0A7G6DZX0_THEFR</name>